<feature type="transmembrane region" description="Helical" evidence="5">
    <location>
        <begin position="149"/>
        <end position="172"/>
    </location>
</feature>
<keyword evidence="5" id="KW-1003">Cell membrane</keyword>
<dbReference type="InterPro" id="IPR051784">
    <property type="entry name" value="Nod_factor_ABC_transporter"/>
</dbReference>
<evidence type="ECO:0000256" key="4">
    <source>
        <dbReference type="ARBA" id="ARBA00023136"/>
    </source>
</evidence>
<proteinExistence type="inferred from homology"/>
<dbReference type="HOGENOM" id="CLU_039483_2_0_11"/>
<gene>
    <name evidence="7" type="ordered locus">Afer_1878</name>
</gene>
<dbReference type="eggNOG" id="COG0842">
    <property type="taxonomic scope" value="Bacteria"/>
</dbReference>
<evidence type="ECO:0000259" key="6">
    <source>
        <dbReference type="PROSITE" id="PS51012"/>
    </source>
</evidence>
<keyword evidence="8" id="KW-1185">Reference proteome</keyword>
<feature type="transmembrane region" description="Helical" evidence="5">
    <location>
        <begin position="184"/>
        <end position="203"/>
    </location>
</feature>
<evidence type="ECO:0000256" key="5">
    <source>
        <dbReference type="RuleBase" id="RU361157"/>
    </source>
</evidence>
<evidence type="ECO:0000256" key="2">
    <source>
        <dbReference type="ARBA" id="ARBA00022692"/>
    </source>
</evidence>
<dbReference type="PANTHER" id="PTHR43229">
    <property type="entry name" value="NODULATION PROTEIN J"/>
    <property type="match status" value="1"/>
</dbReference>
<keyword evidence="4 5" id="KW-0472">Membrane</keyword>
<dbReference type="PIRSF" id="PIRSF006648">
    <property type="entry name" value="DrrB"/>
    <property type="match status" value="1"/>
</dbReference>
<feature type="transmembrane region" description="Helical" evidence="5">
    <location>
        <begin position="243"/>
        <end position="266"/>
    </location>
</feature>
<feature type="transmembrane region" description="Helical" evidence="5">
    <location>
        <begin position="36"/>
        <end position="54"/>
    </location>
</feature>
<evidence type="ECO:0000256" key="3">
    <source>
        <dbReference type="ARBA" id="ARBA00022989"/>
    </source>
</evidence>
<evidence type="ECO:0000313" key="7">
    <source>
        <dbReference type="EMBL" id="ACU54789.1"/>
    </source>
</evidence>
<keyword evidence="5" id="KW-0813">Transport</keyword>
<dbReference type="GO" id="GO:0140359">
    <property type="term" value="F:ABC-type transporter activity"/>
    <property type="evidence" value="ECO:0007669"/>
    <property type="project" value="InterPro"/>
</dbReference>
<comment type="subcellular location">
    <subcellularLocation>
        <location evidence="5">Cell membrane</location>
        <topology evidence="5">Multi-pass membrane protein</topology>
    </subcellularLocation>
    <subcellularLocation>
        <location evidence="1">Membrane</location>
        <topology evidence="1">Multi-pass membrane protein</topology>
    </subcellularLocation>
</comment>
<dbReference type="InterPro" id="IPR047817">
    <property type="entry name" value="ABC2_TM_bact-type"/>
</dbReference>
<keyword evidence="2 5" id="KW-0812">Transmembrane</keyword>
<dbReference type="Proteomes" id="UP000000771">
    <property type="component" value="Chromosome"/>
</dbReference>
<keyword evidence="3 5" id="KW-1133">Transmembrane helix</keyword>
<organism evidence="7 8">
    <name type="scientific">Acidimicrobium ferrooxidans (strain DSM 10331 / JCM 15462 / NBRC 103882 / ICP)</name>
    <dbReference type="NCBI Taxonomy" id="525909"/>
    <lineage>
        <taxon>Bacteria</taxon>
        <taxon>Bacillati</taxon>
        <taxon>Actinomycetota</taxon>
        <taxon>Acidimicrobiia</taxon>
        <taxon>Acidimicrobiales</taxon>
        <taxon>Acidimicrobiaceae</taxon>
        <taxon>Acidimicrobium</taxon>
    </lineage>
</organism>
<comment type="similarity">
    <text evidence="5">Belongs to the ABC-2 integral membrane protein family.</text>
</comment>
<protein>
    <recommendedName>
        <fullName evidence="5">Transport permease protein</fullName>
    </recommendedName>
</protein>
<dbReference type="GO" id="GO:0043190">
    <property type="term" value="C:ATP-binding cassette (ABC) transporter complex"/>
    <property type="evidence" value="ECO:0007669"/>
    <property type="project" value="InterPro"/>
</dbReference>
<dbReference type="EMBL" id="CP001631">
    <property type="protein sequence ID" value="ACU54789.1"/>
    <property type="molecule type" value="Genomic_DNA"/>
</dbReference>
<dbReference type="KEGG" id="afo:Afer_1878"/>
<accession>C7M1P2</accession>
<name>C7M1P2_ACIFD</name>
<dbReference type="OrthoDB" id="3370990at2"/>
<reference evidence="7 8" key="1">
    <citation type="journal article" date="2009" name="Stand. Genomic Sci.">
        <title>Complete genome sequence of Acidimicrobium ferrooxidans type strain (ICP).</title>
        <authorList>
            <person name="Clum A."/>
            <person name="Nolan M."/>
            <person name="Lang E."/>
            <person name="Glavina Del Rio T."/>
            <person name="Tice H."/>
            <person name="Copeland A."/>
            <person name="Cheng J.F."/>
            <person name="Lucas S."/>
            <person name="Chen F."/>
            <person name="Bruce D."/>
            <person name="Goodwin L."/>
            <person name="Pitluck S."/>
            <person name="Ivanova N."/>
            <person name="Mavrommatis K."/>
            <person name="Mikhailova N."/>
            <person name="Pati A."/>
            <person name="Chen A."/>
            <person name="Palaniappan K."/>
            <person name="Goker M."/>
            <person name="Spring S."/>
            <person name="Land M."/>
            <person name="Hauser L."/>
            <person name="Chang Y.J."/>
            <person name="Jeffries C.C."/>
            <person name="Chain P."/>
            <person name="Bristow J."/>
            <person name="Eisen J.A."/>
            <person name="Markowitz V."/>
            <person name="Hugenholtz P."/>
            <person name="Kyrpides N.C."/>
            <person name="Klenk H.P."/>
            <person name="Lapidus A."/>
        </authorList>
    </citation>
    <scope>NUCLEOTIDE SEQUENCE [LARGE SCALE GENOMIC DNA]</scope>
    <source>
        <strain evidence="8">DSM 10331 / JCM 15462 / NBRC 103882 / ICP</strain>
    </source>
</reference>
<dbReference type="PROSITE" id="PS51012">
    <property type="entry name" value="ABC_TM2"/>
    <property type="match status" value="1"/>
</dbReference>
<dbReference type="InterPro" id="IPR013525">
    <property type="entry name" value="ABC2_TM"/>
</dbReference>
<evidence type="ECO:0000256" key="1">
    <source>
        <dbReference type="ARBA" id="ARBA00004141"/>
    </source>
</evidence>
<feature type="domain" description="ABC transmembrane type-2" evidence="6">
    <location>
        <begin position="34"/>
        <end position="272"/>
    </location>
</feature>
<dbReference type="Pfam" id="PF01061">
    <property type="entry name" value="ABC2_membrane"/>
    <property type="match status" value="1"/>
</dbReference>
<dbReference type="STRING" id="525909.Afer_1878"/>
<dbReference type="RefSeq" id="WP_015799266.1">
    <property type="nucleotide sequence ID" value="NC_013124.1"/>
</dbReference>
<dbReference type="InterPro" id="IPR000412">
    <property type="entry name" value="ABC_2_transport"/>
</dbReference>
<sequence>MSSAVIAHERGGSVIADAWVLAGRVLRGYLRVPQSLFFSFIQPVMFVLLFRYVFGGSLGVITARLGVPYVDFLMPGILVQTIIFGAAATSVGLAEDLASGIMERFRALPISRAAVLLGRTAADLVRNLATAVIVVVVGLAVGFRPHHLVGLVVGLVVVLAFSYALSWLFAIVGLYAPSAEAAQLMSFPVLFPLTFVSSAFVPIQTLPGWLQGFARYQPVSLVMDAARLEIVGSGARALVGVSLGASLLGSLAVAVGFVIVAAPIAIRRFSRMT</sequence>
<evidence type="ECO:0000313" key="8">
    <source>
        <dbReference type="Proteomes" id="UP000000771"/>
    </source>
</evidence>
<feature type="transmembrane region" description="Helical" evidence="5">
    <location>
        <begin position="74"/>
        <end position="94"/>
    </location>
</feature>
<dbReference type="PANTHER" id="PTHR43229:SF2">
    <property type="entry name" value="NODULATION PROTEIN J"/>
    <property type="match status" value="1"/>
</dbReference>
<dbReference type="AlphaFoldDB" id="C7M1P2"/>
<feature type="transmembrane region" description="Helical" evidence="5">
    <location>
        <begin position="124"/>
        <end position="143"/>
    </location>
</feature>